<keyword evidence="14" id="KW-1185">Reference proteome</keyword>
<keyword evidence="6 12" id="KW-1133">Transmembrane helix</keyword>
<feature type="transmembrane region" description="Helical" evidence="12">
    <location>
        <begin position="190"/>
        <end position="210"/>
    </location>
</feature>
<dbReference type="PROSITE" id="PS50283">
    <property type="entry name" value="NA_SOLUT_SYMP_3"/>
    <property type="match status" value="1"/>
</dbReference>
<keyword evidence="5 12" id="KW-0812">Transmembrane</keyword>
<sequence>MFAMMIAVVAKGVYDLGGPQAVWDINTRYDRTEMFNFNPDPFVRHTFWSVLIGQLFYWGNIYSTNQALVQRCIALPTLRKAQIALLIVWPLKTMIVFLCLVAGAIVFARYNQCDPMSVKQIQRPDQLLPLYVIEMFADIPGFVGLFIAGVFSGSLSTISSGVNSLAAVTLQDYIRPLLPDGKLSDSAATLYVKLVSVFYGLLSILLVLVAQQMGNIIQATITLFGLLGSPVFGLFTLGMFVPAANPKGAFWGTLIGIGCSLWVGVGAMIYRPYIPQKPVSVASCVALYKNVTHSTYSPELFGQPSDEDLHKNSDIPLIYQISYQCYGVIGTVVTIIAGYLISLITGRTSIADLDATLFTPVVRRRIERLQRARIENYILKAGSKKAKKVIARALAPNGDGQSPTAK</sequence>
<feature type="non-terminal residue" evidence="13">
    <location>
        <position position="406"/>
    </location>
</feature>
<evidence type="ECO:0000256" key="2">
    <source>
        <dbReference type="ARBA" id="ARBA00006434"/>
    </source>
</evidence>
<keyword evidence="4" id="KW-1003">Cell membrane</keyword>
<dbReference type="Gene3D" id="1.20.1730.10">
    <property type="entry name" value="Sodium/glucose cotransporter"/>
    <property type="match status" value="1"/>
</dbReference>
<evidence type="ECO:0000256" key="1">
    <source>
        <dbReference type="ARBA" id="ARBA00004651"/>
    </source>
</evidence>
<feature type="transmembrane region" description="Helical" evidence="12">
    <location>
        <begin position="128"/>
        <end position="151"/>
    </location>
</feature>
<evidence type="ECO:0000256" key="10">
    <source>
        <dbReference type="ARBA" id="ARBA00023201"/>
    </source>
</evidence>
<evidence type="ECO:0000256" key="6">
    <source>
        <dbReference type="ARBA" id="ARBA00022989"/>
    </source>
</evidence>
<keyword evidence="9 12" id="KW-0472">Membrane</keyword>
<organism evidence="13">
    <name type="scientific">Medioppia subpectinata</name>
    <dbReference type="NCBI Taxonomy" id="1979941"/>
    <lineage>
        <taxon>Eukaryota</taxon>
        <taxon>Metazoa</taxon>
        <taxon>Ecdysozoa</taxon>
        <taxon>Arthropoda</taxon>
        <taxon>Chelicerata</taxon>
        <taxon>Arachnida</taxon>
        <taxon>Acari</taxon>
        <taxon>Acariformes</taxon>
        <taxon>Sarcoptiformes</taxon>
        <taxon>Oribatida</taxon>
        <taxon>Brachypylina</taxon>
        <taxon>Oppioidea</taxon>
        <taxon>Oppiidae</taxon>
        <taxon>Medioppia</taxon>
    </lineage>
</organism>
<accession>A0A7R9L3P5</accession>
<dbReference type="EMBL" id="OC867248">
    <property type="protein sequence ID" value="CAD7633400.1"/>
    <property type="molecule type" value="Genomic_DNA"/>
</dbReference>
<keyword evidence="10" id="KW-0739">Sodium transport</keyword>
<evidence type="ECO:0000256" key="5">
    <source>
        <dbReference type="ARBA" id="ARBA00022692"/>
    </source>
</evidence>
<evidence type="ECO:0008006" key="15">
    <source>
        <dbReference type="Google" id="ProtNLM"/>
    </source>
</evidence>
<evidence type="ECO:0000313" key="13">
    <source>
        <dbReference type="EMBL" id="CAD7633400.1"/>
    </source>
</evidence>
<dbReference type="GO" id="GO:0006814">
    <property type="term" value="P:sodium ion transport"/>
    <property type="evidence" value="ECO:0007669"/>
    <property type="project" value="UniProtKB-KW"/>
</dbReference>
<evidence type="ECO:0000256" key="11">
    <source>
        <dbReference type="RuleBase" id="RU362091"/>
    </source>
</evidence>
<evidence type="ECO:0000256" key="12">
    <source>
        <dbReference type="SAM" id="Phobius"/>
    </source>
</evidence>
<feature type="transmembrane region" description="Helical" evidence="12">
    <location>
        <begin position="216"/>
        <end position="237"/>
    </location>
</feature>
<dbReference type="PANTHER" id="PTHR42985:SF40">
    <property type="entry name" value="LD47995P-RELATED"/>
    <property type="match status" value="1"/>
</dbReference>
<comment type="subcellular location">
    <subcellularLocation>
        <location evidence="1">Cell membrane</location>
        <topology evidence="1">Multi-pass membrane protein</topology>
    </subcellularLocation>
</comment>
<evidence type="ECO:0000256" key="7">
    <source>
        <dbReference type="ARBA" id="ARBA00023053"/>
    </source>
</evidence>
<dbReference type="InterPro" id="IPR051163">
    <property type="entry name" value="Sodium:Solute_Symporter_SSF"/>
</dbReference>
<name>A0A7R9L3P5_9ACAR</name>
<dbReference type="InterPro" id="IPR001734">
    <property type="entry name" value="Na/solute_symporter"/>
</dbReference>
<feature type="transmembrane region" description="Helical" evidence="12">
    <location>
        <begin position="83"/>
        <end position="108"/>
    </location>
</feature>
<evidence type="ECO:0000256" key="3">
    <source>
        <dbReference type="ARBA" id="ARBA00022448"/>
    </source>
</evidence>
<feature type="transmembrane region" description="Helical" evidence="12">
    <location>
        <begin position="321"/>
        <end position="341"/>
    </location>
</feature>
<dbReference type="Pfam" id="PF00474">
    <property type="entry name" value="SSF"/>
    <property type="match status" value="1"/>
</dbReference>
<dbReference type="OrthoDB" id="6513502at2759"/>
<evidence type="ECO:0000313" key="14">
    <source>
        <dbReference type="Proteomes" id="UP000759131"/>
    </source>
</evidence>
<proteinExistence type="inferred from homology"/>
<dbReference type="GO" id="GO:0015293">
    <property type="term" value="F:symporter activity"/>
    <property type="evidence" value="ECO:0007669"/>
    <property type="project" value="TreeGrafter"/>
</dbReference>
<keyword evidence="7" id="KW-0915">Sodium</keyword>
<dbReference type="PANTHER" id="PTHR42985">
    <property type="entry name" value="SODIUM-COUPLED MONOCARBOXYLATE TRANSPORTER"/>
    <property type="match status" value="1"/>
</dbReference>
<dbReference type="EMBL" id="CAJPIZ010012673">
    <property type="protein sequence ID" value="CAG2113830.1"/>
    <property type="molecule type" value="Genomic_DNA"/>
</dbReference>
<comment type="similarity">
    <text evidence="2 11">Belongs to the sodium:solute symporter (SSF) (TC 2.A.21) family.</text>
</comment>
<protein>
    <recommendedName>
        <fullName evidence="15">Sodium/solute symporter</fullName>
    </recommendedName>
</protein>
<evidence type="ECO:0000256" key="4">
    <source>
        <dbReference type="ARBA" id="ARBA00022475"/>
    </source>
</evidence>
<dbReference type="InterPro" id="IPR038377">
    <property type="entry name" value="Na/Glc_symporter_sf"/>
</dbReference>
<gene>
    <name evidence="13" type="ORF">OSB1V03_LOCUS13797</name>
</gene>
<evidence type="ECO:0000256" key="9">
    <source>
        <dbReference type="ARBA" id="ARBA00023136"/>
    </source>
</evidence>
<dbReference type="GO" id="GO:0005886">
    <property type="term" value="C:plasma membrane"/>
    <property type="evidence" value="ECO:0007669"/>
    <property type="project" value="UniProtKB-SubCell"/>
</dbReference>
<keyword evidence="3" id="KW-0813">Transport</keyword>
<keyword evidence="8" id="KW-0406">Ion transport</keyword>
<evidence type="ECO:0000256" key="8">
    <source>
        <dbReference type="ARBA" id="ARBA00023065"/>
    </source>
</evidence>
<dbReference type="Proteomes" id="UP000759131">
    <property type="component" value="Unassembled WGS sequence"/>
</dbReference>
<reference evidence="13" key="1">
    <citation type="submission" date="2020-11" db="EMBL/GenBank/DDBJ databases">
        <authorList>
            <person name="Tran Van P."/>
        </authorList>
    </citation>
    <scope>NUCLEOTIDE SEQUENCE</scope>
</reference>
<dbReference type="AlphaFoldDB" id="A0A7R9L3P5"/>
<feature type="transmembrane region" description="Helical" evidence="12">
    <location>
        <begin position="249"/>
        <end position="270"/>
    </location>
</feature>